<sequence length="165" mass="17528">MGQALSDHETVAGVLMMLVRQRAAASGGGKTSRTGLQASVPVNERPGVRRGLDALIEHGLLVMSGEDIGLTARGKLFLAHVQRARGETPTAYEHDDKNPALLSATLQAINAEERLGPQGPIEDLRTLPARLEGYRSERASRFSKAKGLLVLGGLAAAVAAFRLLR</sequence>
<evidence type="ECO:0000313" key="2">
    <source>
        <dbReference type="EMBL" id="MDO1534943.1"/>
    </source>
</evidence>
<comment type="caution">
    <text evidence="2">The sequence shown here is derived from an EMBL/GenBank/DDBJ whole genome shotgun (WGS) entry which is preliminary data.</text>
</comment>
<keyword evidence="1" id="KW-0812">Transmembrane</keyword>
<dbReference type="RefSeq" id="WP_301812684.1">
    <property type="nucleotide sequence ID" value="NZ_JAUJZH010000016.1"/>
</dbReference>
<reference evidence="2" key="1">
    <citation type="submission" date="2023-06" db="EMBL/GenBank/DDBJ databases">
        <authorList>
            <person name="Jiang Y."/>
            <person name="Liu Q."/>
        </authorList>
    </citation>
    <scope>NUCLEOTIDE SEQUENCE</scope>
    <source>
        <strain evidence="2">CGMCC 1.12090</strain>
    </source>
</reference>
<keyword evidence="1" id="KW-1133">Transmembrane helix</keyword>
<proteinExistence type="predicted"/>
<evidence type="ECO:0000256" key="1">
    <source>
        <dbReference type="SAM" id="Phobius"/>
    </source>
</evidence>
<evidence type="ECO:0000313" key="3">
    <source>
        <dbReference type="Proteomes" id="UP001169027"/>
    </source>
</evidence>
<feature type="transmembrane region" description="Helical" evidence="1">
    <location>
        <begin position="145"/>
        <end position="164"/>
    </location>
</feature>
<gene>
    <name evidence="2" type="ORF">Q2T77_21855</name>
</gene>
<dbReference type="EMBL" id="JAUKVY010000016">
    <property type="protein sequence ID" value="MDO1534943.1"/>
    <property type="molecule type" value="Genomic_DNA"/>
</dbReference>
<dbReference type="Proteomes" id="UP001169027">
    <property type="component" value="Unassembled WGS sequence"/>
</dbReference>
<keyword evidence="1" id="KW-0472">Membrane</keyword>
<name>A0ABT8S7Q1_9BURK</name>
<accession>A0ABT8S7Q1</accession>
<keyword evidence="3" id="KW-1185">Reference proteome</keyword>
<organism evidence="2 3">
    <name type="scientific">Variovorax ginsengisoli</name>
    <dbReference type="NCBI Taxonomy" id="363844"/>
    <lineage>
        <taxon>Bacteria</taxon>
        <taxon>Pseudomonadati</taxon>
        <taxon>Pseudomonadota</taxon>
        <taxon>Betaproteobacteria</taxon>
        <taxon>Burkholderiales</taxon>
        <taxon>Comamonadaceae</taxon>
        <taxon>Variovorax</taxon>
    </lineage>
</organism>
<protein>
    <submittedName>
        <fullName evidence="2">Uncharacterized protein</fullName>
    </submittedName>
</protein>